<accession>A0ABR2YQ19</accession>
<evidence type="ECO:0000256" key="1">
    <source>
        <dbReference type="PROSITE-ProRule" id="PRU00409"/>
    </source>
</evidence>
<evidence type="ECO:0000256" key="2">
    <source>
        <dbReference type="SAM" id="MobiDB-lite"/>
    </source>
</evidence>
<feature type="domain" description="SAP" evidence="3">
    <location>
        <begin position="231"/>
        <end position="265"/>
    </location>
</feature>
<protein>
    <recommendedName>
        <fullName evidence="7">SAP domain-containing protein</fullName>
    </recommendedName>
</protein>
<proteinExistence type="predicted"/>
<dbReference type="PANTHER" id="PTHR23132:SF0">
    <property type="entry name" value="D-ALANINE-D-ALANINE LIGASE FAMILY"/>
    <property type="match status" value="1"/>
</dbReference>
<dbReference type="InterPro" id="IPR000291">
    <property type="entry name" value="D-Ala_lig_Van_CS"/>
</dbReference>
<feature type="domain" description="SAP" evidence="3">
    <location>
        <begin position="47"/>
        <end position="81"/>
    </location>
</feature>
<keyword evidence="6" id="KW-1185">Reference proteome</keyword>
<dbReference type="InterPro" id="IPR016185">
    <property type="entry name" value="PreATP-grasp_dom_sf"/>
</dbReference>
<sequence>MPKVLLGKGAYVQIECQDNSILPLEVAFDSRTISWEAVDPPDLPEDFTEARVIDLQKVCAALRVSKTGKKQVLIDRINETLAQYTQALDKVVSMAEASSDFDMEQGGSVEAGAQEAEAAEEEFPTRESQNIEYMGNLEAVGSSPASMLYLLELPRELQERELKRWTVKEIRDALTRQGIKAGSNTRTIVTEKMMSLLEEDKVDVDVERKFLSAPPPADVQFLPETDLEIELSAKTTAELKDLLRDRGQQVKGTKAELIERIAPLLLRETAVTEAMDTLGADDVQAELEARGLPLGMDEDESRAVLTDALLTEEQDPAAVQEELAAERERIKAEAEGERWARILGPCLRVGVICGGSGAGREASLHSARTLLDQLDTIHHLEAAAYNGVRMDPEQFGINIVPYYIDAKLQPHVLSVEQLQSHSATDLDFLLAHTDQAIPSLEALAEQLKVVADVVVPMVTGEWAEGGQLQALLQKAGVHFVGSPSDAVALAGSRPRLTGEMQRLGFPTLPQLELTATDFPNEDDNNVVELAKQWAHALDVQKAQEEQQQLEGLSPPQEGPMYFSPFSRSAAASSAGEESSSEAEASTSGQQGVDPQGEQGAVIDVEAESPALAQPWGRRLWEWAQAAGMDPHSGFYVAKPGAVGRGDRPGANVIMSRGLPNAALAARNLMLQGHESVVVERHMGGAVRVSVAVVEGQDGPIALLPSQEEIICPEATFLDAGLKDEREEARREGYSEAQIDAVMAGQREALMHDTHGLSYAQCLEEDFPDTRLRQACPPRLPKELVWGLRQSAARLFKELGLRDAAVIEGWVELPEEEEASSSSSAEDVSEGQAAPALALPSLQHRLYPRTKAELTPADLEKAARVHEDSDPSFDLQGEYLSDGTEGYKRIFDEAEAKVMWMETLLSMPPPEVDDPSDLPPESLCRWDTGTILFDSVHAALDLQPTGPLFAQAAEAGLSHQATLRHVVSSATRRAGLPAIPTPFAENIQRTIFMTLLPPRDYHSEMDAQLVEDQIYTEQGLFNEALVERPAYDEPRKMRGKPQDPNTPFVPVWAHPKYGDRLDLGLVRQVEESVKAQEEAGGSGRGEEEEVVAPQRVWILTGGDSSERRESLASGLAAWLRLRTQTEVQPELFLLAPRNAGADLAERRGTLLKRRSDLLAMVGAEEDLPEELQVQNIRRPLLRPAEPDVQGVWAVPYAAALHSTPEDIHEVCERALRMANTVEHNRTEEDVVAAELRLYVAQQLVTAEVHGVAGNWGGDPNELAPPPRFMDLTNFALEAEAAQAVVLLALHGGMGENGTVQAFLQGYGVPFTGPAWDAASIAIDKAATAEVLAELEVHNISTAPKFPVTLQRLLIAADDEEDCQALFEEMQDAVGGFNSLVIKPAEEGGHAAVARLSSHTDLGWYARAVADRNAAIPAGVMEQPVSRQQAKESIPLPLNPPPRFVVEPFVDTESVRLVSGEDGRPSIEWTGDSRWLHVSIGLLGQVGAMRAIGPTLKLPDQSGTETVRVTPLPGTLVREDVLAGVRARAEMVADALGLNGVALLEALMHAESADLVLIEANAIPDIAPSSDLYQQAMLDEELGCPTPAELLKELIAFSTFHNDATAPAAAASEEAAEEDEGVGSGWKYGNMALLPEEDFEDEESPMSMASADQ</sequence>
<feature type="region of interest" description="Disordered" evidence="2">
    <location>
        <begin position="1606"/>
        <end position="1651"/>
    </location>
</feature>
<dbReference type="EMBL" id="JALJOT010000007">
    <property type="protein sequence ID" value="KAK9909079.1"/>
    <property type="molecule type" value="Genomic_DNA"/>
</dbReference>
<dbReference type="SUPFAM" id="SSF52440">
    <property type="entry name" value="PreATP-grasp domain"/>
    <property type="match status" value="2"/>
</dbReference>
<evidence type="ECO:0008006" key="7">
    <source>
        <dbReference type="Google" id="ProtNLM"/>
    </source>
</evidence>
<dbReference type="InterPro" id="IPR011761">
    <property type="entry name" value="ATP-grasp"/>
</dbReference>
<dbReference type="InterPro" id="IPR003034">
    <property type="entry name" value="SAP_dom"/>
</dbReference>
<keyword evidence="1" id="KW-0067">ATP-binding</keyword>
<dbReference type="Gene3D" id="3.30.470.20">
    <property type="entry name" value="ATP-grasp fold, B domain"/>
    <property type="match status" value="1"/>
</dbReference>
<evidence type="ECO:0000259" key="4">
    <source>
        <dbReference type="PROSITE" id="PS50975"/>
    </source>
</evidence>
<feature type="compositionally biased region" description="Low complexity" evidence="2">
    <location>
        <begin position="105"/>
        <end position="116"/>
    </location>
</feature>
<feature type="region of interest" description="Disordered" evidence="2">
    <location>
        <begin position="540"/>
        <end position="596"/>
    </location>
</feature>
<keyword evidence="1" id="KW-0547">Nucleotide-binding</keyword>
<dbReference type="InterPro" id="IPR011127">
    <property type="entry name" value="Dala_Dala_lig_N"/>
</dbReference>
<name>A0ABR2YQ19_9CHLO</name>
<gene>
    <name evidence="5" type="ORF">WJX75_006901</name>
</gene>
<dbReference type="SUPFAM" id="SSF56059">
    <property type="entry name" value="Glutathione synthetase ATP-binding domain-like"/>
    <property type="match status" value="1"/>
</dbReference>
<evidence type="ECO:0000313" key="5">
    <source>
        <dbReference type="EMBL" id="KAK9909079.1"/>
    </source>
</evidence>
<dbReference type="PROSITE" id="PS50975">
    <property type="entry name" value="ATP_GRASP"/>
    <property type="match status" value="1"/>
</dbReference>
<dbReference type="SUPFAM" id="SSF68906">
    <property type="entry name" value="SAP domain"/>
    <property type="match status" value="1"/>
</dbReference>
<reference evidence="5 6" key="1">
    <citation type="journal article" date="2024" name="Nat. Commun.">
        <title>Phylogenomics reveals the evolutionary origins of lichenization in chlorophyte algae.</title>
        <authorList>
            <person name="Puginier C."/>
            <person name="Libourel C."/>
            <person name="Otte J."/>
            <person name="Skaloud P."/>
            <person name="Haon M."/>
            <person name="Grisel S."/>
            <person name="Petersen M."/>
            <person name="Berrin J.G."/>
            <person name="Delaux P.M."/>
            <person name="Dal Grande F."/>
            <person name="Keller J."/>
        </authorList>
    </citation>
    <scope>NUCLEOTIDE SEQUENCE [LARGE SCALE GENOMIC DNA]</scope>
    <source>
        <strain evidence="5 6">SAG 216-7</strain>
    </source>
</reference>
<dbReference type="Pfam" id="PF01820">
    <property type="entry name" value="Dala_Dala_lig_N"/>
    <property type="match status" value="2"/>
</dbReference>
<dbReference type="Pfam" id="PF02037">
    <property type="entry name" value="SAP"/>
    <property type="match status" value="2"/>
</dbReference>
<dbReference type="Gene3D" id="1.10.720.30">
    <property type="entry name" value="SAP domain"/>
    <property type="match status" value="1"/>
</dbReference>
<feature type="compositionally biased region" description="Acidic residues" evidence="2">
    <location>
        <begin position="1633"/>
        <end position="1642"/>
    </location>
</feature>
<dbReference type="PROSITE" id="PS00843">
    <property type="entry name" value="DALA_DALA_LIGASE_1"/>
    <property type="match status" value="1"/>
</dbReference>
<feature type="region of interest" description="Disordered" evidence="2">
    <location>
        <begin position="105"/>
        <end position="126"/>
    </location>
</feature>
<feature type="compositionally biased region" description="Low complexity" evidence="2">
    <location>
        <begin position="566"/>
        <end position="587"/>
    </location>
</feature>
<dbReference type="PROSITE" id="PS50800">
    <property type="entry name" value="SAP"/>
    <property type="match status" value="2"/>
</dbReference>
<dbReference type="Proteomes" id="UP001491310">
    <property type="component" value="Unassembled WGS sequence"/>
</dbReference>
<feature type="domain" description="ATP-grasp" evidence="4">
    <location>
        <begin position="1349"/>
        <end position="1593"/>
    </location>
</feature>
<dbReference type="Gene3D" id="3.40.50.20">
    <property type="match status" value="2"/>
</dbReference>
<evidence type="ECO:0000313" key="6">
    <source>
        <dbReference type="Proteomes" id="UP001491310"/>
    </source>
</evidence>
<evidence type="ECO:0000259" key="3">
    <source>
        <dbReference type="PROSITE" id="PS50800"/>
    </source>
</evidence>
<dbReference type="PANTHER" id="PTHR23132">
    <property type="entry name" value="D-ALANINE--D-ALANINE LIGASE"/>
    <property type="match status" value="1"/>
</dbReference>
<dbReference type="InterPro" id="IPR036361">
    <property type="entry name" value="SAP_dom_sf"/>
</dbReference>
<dbReference type="SMART" id="SM00513">
    <property type="entry name" value="SAP"/>
    <property type="match status" value="2"/>
</dbReference>
<comment type="caution">
    <text evidence="5">The sequence shown here is derived from an EMBL/GenBank/DDBJ whole genome shotgun (WGS) entry which is preliminary data.</text>
</comment>
<organism evidence="5 6">
    <name type="scientific">Coccomyxa subellipsoidea</name>
    <dbReference type="NCBI Taxonomy" id="248742"/>
    <lineage>
        <taxon>Eukaryota</taxon>
        <taxon>Viridiplantae</taxon>
        <taxon>Chlorophyta</taxon>
        <taxon>core chlorophytes</taxon>
        <taxon>Trebouxiophyceae</taxon>
        <taxon>Trebouxiophyceae incertae sedis</taxon>
        <taxon>Coccomyxaceae</taxon>
        <taxon>Coccomyxa</taxon>
    </lineage>
</organism>